<evidence type="ECO:0000313" key="3">
    <source>
        <dbReference type="Proteomes" id="UP001283361"/>
    </source>
</evidence>
<feature type="region of interest" description="Disordered" evidence="1">
    <location>
        <begin position="1"/>
        <end position="20"/>
    </location>
</feature>
<sequence>MAANRASRAGRANQDGVPGDPITAIVVGNGPWEVTPYVWLVPSWQQDDSLMSLVLFPRFLTVSSAVSERLCEGLSNQALPEVHHVVVSITGHA</sequence>
<gene>
    <name evidence="2" type="ORF">RRG08_062318</name>
</gene>
<name>A0AAE0YG54_9GAST</name>
<accession>A0AAE0YG54</accession>
<evidence type="ECO:0000313" key="2">
    <source>
        <dbReference type="EMBL" id="KAK3744668.1"/>
    </source>
</evidence>
<keyword evidence="3" id="KW-1185">Reference proteome</keyword>
<evidence type="ECO:0000256" key="1">
    <source>
        <dbReference type="SAM" id="MobiDB-lite"/>
    </source>
</evidence>
<proteinExistence type="predicted"/>
<reference evidence="2" key="1">
    <citation type="journal article" date="2023" name="G3 (Bethesda)">
        <title>A reference genome for the long-term kleptoplast-retaining sea slug Elysia crispata morphotype clarki.</title>
        <authorList>
            <person name="Eastman K.E."/>
            <person name="Pendleton A.L."/>
            <person name="Shaikh M.A."/>
            <person name="Suttiyut T."/>
            <person name="Ogas R."/>
            <person name="Tomko P."/>
            <person name="Gavelis G."/>
            <person name="Widhalm J.R."/>
            <person name="Wisecaver J.H."/>
        </authorList>
    </citation>
    <scope>NUCLEOTIDE SEQUENCE</scope>
    <source>
        <strain evidence="2">ECLA1</strain>
    </source>
</reference>
<dbReference type="EMBL" id="JAWDGP010006253">
    <property type="protein sequence ID" value="KAK3744668.1"/>
    <property type="molecule type" value="Genomic_DNA"/>
</dbReference>
<feature type="compositionally biased region" description="Low complexity" evidence="1">
    <location>
        <begin position="1"/>
        <end position="13"/>
    </location>
</feature>
<protein>
    <submittedName>
        <fullName evidence="2">Uncharacterized protein</fullName>
    </submittedName>
</protein>
<organism evidence="2 3">
    <name type="scientific">Elysia crispata</name>
    <name type="common">lettuce slug</name>
    <dbReference type="NCBI Taxonomy" id="231223"/>
    <lineage>
        <taxon>Eukaryota</taxon>
        <taxon>Metazoa</taxon>
        <taxon>Spiralia</taxon>
        <taxon>Lophotrochozoa</taxon>
        <taxon>Mollusca</taxon>
        <taxon>Gastropoda</taxon>
        <taxon>Heterobranchia</taxon>
        <taxon>Euthyneura</taxon>
        <taxon>Panpulmonata</taxon>
        <taxon>Sacoglossa</taxon>
        <taxon>Placobranchoidea</taxon>
        <taxon>Plakobranchidae</taxon>
        <taxon>Elysia</taxon>
    </lineage>
</organism>
<dbReference type="AlphaFoldDB" id="A0AAE0YG54"/>
<comment type="caution">
    <text evidence="2">The sequence shown here is derived from an EMBL/GenBank/DDBJ whole genome shotgun (WGS) entry which is preliminary data.</text>
</comment>
<dbReference type="Proteomes" id="UP001283361">
    <property type="component" value="Unassembled WGS sequence"/>
</dbReference>